<evidence type="ECO:0000256" key="4">
    <source>
        <dbReference type="ARBA" id="ARBA00008539"/>
    </source>
</evidence>
<dbReference type="STRING" id="1661398.A0A482W120"/>
<dbReference type="PANTHER" id="PTHR46420:SF1">
    <property type="entry name" value="BETA-1,4-GLUCURONYLTRANSFERASE 1"/>
    <property type="match status" value="1"/>
</dbReference>
<dbReference type="InterPro" id="IPR043189">
    <property type="entry name" value="B4GAT1"/>
</dbReference>
<name>A0A482W120_ASBVE</name>
<evidence type="ECO:0000256" key="18">
    <source>
        <dbReference type="ARBA" id="ARBA00032181"/>
    </source>
</evidence>
<comment type="similarity">
    <text evidence="4">Belongs to the glycosyltransferase 49 family.</text>
</comment>
<evidence type="ECO:0000256" key="11">
    <source>
        <dbReference type="ARBA" id="ARBA00022989"/>
    </source>
</evidence>
<evidence type="ECO:0000256" key="12">
    <source>
        <dbReference type="ARBA" id="ARBA00023034"/>
    </source>
</evidence>
<keyword evidence="15" id="KW-0464">Manganese</keyword>
<evidence type="ECO:0000256" key="16">
    <source>
        <dbReference type="ARBA" id="ARBA00030723"/>
    </source>
</evidence>
<keyword evidence="13 21" id="KW-0472">Membrane</keyword>
<dbReference type="GO" id="GO:0000139">
    <property type="term" value="C:Golgi membrane"/>
    <property type="evidence" value="ECO:0007669"/>
    <property type="project" value="UniProtKB-SubCell"/>
</dbReference>
<keyword evidence="23" id="KW-1185">Reference proteome</keyword>
<keyword evidence="10" id="KW-0735">Signal-anchor</keyword>
<evidence type="ECO:0000313" key="22">
    <source>
        <dbReference type="EMBL" id="RZC38770.1"/>
    </source>
</evidence>
<keyword evidence="6" id="KW-0328">Glycosyltransferase</keyword>
<comment type="pathway">
    <text evidence="3">Protein modification; protein glycosylation.</text>
</comment>
<comment type="subcellular location">
    <subcellularLocation>
        <location evidence="2">Golgi apparatus membrane</location>
        <topology evidence="2">Single-pass type II membrane protein</topology>
    </subcellularLocation>
</comment>
<keyword evidence="14" id="KW-0325">Glycoprotein</keyword>
<comment type="cofactor">
    <cofactor evidence="1">
        <name>Mn(2+)</name>
        <dbReference type="ChEBI" id="CHEBI:29035"/>
    </cofactor>
</comment>
<dbReference type="AlphaFoldDB" id="A0A482W120"/>
<protein>
    <recommendedName>
        <fullName evidence="5">Beta-1,4-glucuronyltransferase 1</fullName>
    </recommendedName>
    <alternativeName>
        <fullName evidence="16">I-beta-1,3-N-acetylglucosaminyltransferase</fullName>
    </alternativeName>
    <alternativeName>
        <fullName evidence="19">N-acetyllactosaminide beta-1,3-N-acetylglucosaminyltransferase</fullName>
    </alternativeName>
    <alternativeName>
        <fullName evidence="17">Poly-N-acetyllactosamine extension enzyme</fullName>
    </alternativeName>
    <alternativeName>
        <fullName evidence="18">UDP-GlcNAc:betaGal beta-1,3-N-acetylglucosaminyltransferase 1</fullName>
    </alternativeName>
</protein>
<dbReference type="GO" id="GO:0015020">
    <property type="term" value="F:glucuronosyltransferase activity"/>
    <property type="evidence" value="ECO:0007669"/>
    <property type="project" value="InterPro"/>
</dbReference>
<accession>A0A482W120</accession>
<evidence type="ECO:0000256" key="19">
    <source>
        <dbReference type="ARBA" id="ARBA00033291"/>
    </source>
</evidence>
<feature type="transmembrane region" description="Helical" evidence="21">
    <location>
        <begin position="20"/>
        <end position="41"/>
    </location>
</feature>
<evidence type="ECO:0000256" key="13">
    <source>
        <dbReference type="ARBA" id="ARBA00023136"/>
    </source>
</evidence>
<evidence type="ECO:0000256" key="20">
    <source>
        <dbReference type="ARBA" id="ARBA00047852"/>
    </source>
</evidence>
<keyword evidence="9" id="KW-0479">Metal-binding</keyword>
<dbReference type="GO" id="GO:0046872">
    <property type="term" value="F:metal ion binding"/>
    <property type="evidence" value="ECO:0007669"/>
    <property type="project" value="UniProtKB-KW"/>
</dbReference>
<dbReference type="EMBL" id="QDEB01040305">
    <property type="protein sequence ID" value="RZC38770.1"/>
    <property type="molecule type" value="Genomic_DNA"/>
</dbReference>
<keyword evidence="12" id="KW-0333">Golgi apparatus</keyword>
<organism evidence="22 23">
    <name type="scientific">Asbolus verrucosus</name>
    <name type="common">Desert ironclad beetle</name>
    <dbReference type="NCBI Taxonomy" id="1661398"/>
    <lineage>
        <taxon>Eukaryota</taxon>
        <taxon>Metazoa</taxon>
        <taxon>Ecdysozoa</taxon>
        <taxon>Arthropoda</taxon>
        <taxon>Hexapoda</taxon>
        <taxon>Insecta</taxon>
        <taxon>Pterygota</taxon>
        <taxon>Neoptera</taxon>
        <taxon>Endopterygota</taxon>
        <taxon>Coleoptera</taxon>
        <taxon>Polyphaga</taxon>
        <taxon>Cucujiformia</taxon>
        <taxon>Tenebrionidae</taxon>
        <taxon>Pimeliinae</taxon>
        <taxon>Asbolus</taxon>
    </lineage>
</organism>
<keyword evidence="8 21" id="KW-0812">Transmembrane</keyword>
<evidence type="ECO:0000256" key="9">
    <source>
        <dbReference type="ARBA" id="ARBA00022723"/>
    </source>
</evidence>
<reference evidence="22 23" key="1">
    <citation type="submission" date="2017-03" db="EMBL/GenBank/DDBJ databases">
        <title>Genome of the blue death feigning beetle - Asbolus verrucosus.</title>
        <authorList>
            <person name="Rider S.D."/>
        </authorList>
    </citation>
    <scope>NUCLEOTIDE SEQUENCE [LARGE SCALE GENOMIC DNA]</scope>
    <source>
        <strain evidence="22">Butters</strain>
        <tissue evidence="22">Head and leg muscle</tissue>
    </source>
</reference>
<evidence type="ECO:0000256" key="6">
    <source>
        <dbReference type="ARBA" id="ARBA00022676"/>
    </source>
</evidence>
<dbReference type="UniPathway" id="UPA00378"/>
<evidence type="ECO:0000256" key="14">
    <source>
        <dbReference type="ARBA" id="ARBA00023180"/>
    </source>
</evidence>
<gene>
    <name evidence="22" type="ORF">BDFB_007928</name>
</gene>
<comment type="catalytic activity">
    <reaction evidence="20">
        <text>3-O-[beta-D-Xyl-(1-&gt;4)-Rib-ol-P-Rib-ol-P-3-beta-D-GalNAc-(1-&gt;3)-beta-D-GlcNAc-(1-&gt;4)-(O-6-P-alpha-D-Man)]-Thr-[protein] + UDP-alpha-D-glucuronate = 3-O-[beta-D-GlcA-(1-&gt;3)-beta-D-Xyl-(1-&gt;4)-Rib-ol-P-Rib-ol-P-3-beta-D-GalNAc-(1-&gt;3)-beta-D-GlcNAc-(1-&gt;4)-(O-6-P-alpha-D-Man)]-Thr-[protein] + UDP + H(+)</text>
        <dbReference type="Rhea" id="RHEA:46860"/>
        <dbReference type="Rhea" id="RHEA-COMP:15023"/>
        <dbReference type="Rhea" id="RHEA-COMP:17482"/>
        <dbReference type="ChEBI" id="CHEBI:15378"/>
        <dbReference type="ChEBI" id="CHEBI:58052"/>
        <dbReference type="ChEBI" id="CHEBI:58223"/>
        <dbReference type="ChEBI" id="CHEBI:142405"/>
        <dbReference type="ChEBI" id="CHEBI:177336"/>
    </reaction>
</comment>
<evidence type="ECO:0000256" key="1">
    <source>
        <dbReference type="ARBA" id="ARBA00001936"/>
    </source>
</evidence>
<dbReference type="PANTHER" id="PTHR46420">
    <property type="entry name" value="BETA-1,4-GLUCURONYLTRANSFERASE 1"/>
    <property type="match status" value="1"/>
</dbReference>
<evidence type="ECO:0000256" key="15">
    <source>
        <dbReference type="ARBA" id="ARBA00023211"/>
    </source>
</evidence>
<evidence type="ECO:0000256" key="2">
    <source>
        <dbReference type="ARBA" id="ARBA00004323"/>
    </source>
</evidence>
<evidence type="ECO:0000256" key="10">
    <source>
        <dbReference type="ARBA" id="ARBA00022968"/>
    </source>
</evidence>
<proteinExistence type="inferred from homology"/>
<evidence type="ECO:0000256" key="17">
    <source>
        <dbReference type="ARBA" id="ARBA00032175"/>
    </source>
</evidence>
<comment type="caution">
    <text evidence="22">The sequence shown here is derived from an EMBL/GenBank/DDBJ whole genome shotgun (WGS) entry which is preliminary data.</text>
</comment>
<dbReference type="Pfam" id="PF13896">
    <property type="entry name" value="Glyco_transf_49"/>
    <property type="match status" value="1"/>
</dbReference>
<keyword evidence="11 21" id="KW-1133">Transmembrane helix</keyword>
<dbReference type="Proteomes" id="UP000292052">
    <property type="component" value="Unassembled WGS sequence"/>
</dbReference>
<evidence type="ECO:0000256" key="21">
    <source>
        <dbReference type="SAM" id="Phobius"/>
    </source>
</evidence>
<evidence type="ECO:0000256" key="8">
    <source>
        <dbReference type="ARBA" id="ARBA00022692"/>
    </source>
</evidence>
<evidence type="ECO:0000256" key="7">
    <source>
        <dbReference type="ARBA" id="ARBA00022679"/>
    </source>
</evidence>
<evidence type="ECO:0000256" key="5">
    <source>
        <dbReference type="ARBA" id="ARBA00017962"/>
    </source>
</evidence>
<keyword evidence="7" id="KW-0808">Transferase</keyword>
<dbReference type="GO" id="GO:0035269">
    <property type="term" value="P:protein O-linked glycosylation via mannose"/>
    <property type="evidence" value="ECO:0007669"/>
    <property type="project" value="TreeGrafter"/>
</dbReference>
<dbReference type="OrthoDB" id="6479716at2759"/>
<evidence type="ECO:0000313" key="23">
    <source>
        <dbReference type="Proteomes" id="UP000292052"/>
    </source>
</evidence>
<sequence>MVLRRTKTKTSQGSCRIWNISILAVVFLSIYNILLTLKLMYTPDCARSPSPALKMPQKAQKCDPPRQSYSQNDPIFKLDLRLGRWDTRLQYKLFDNILVGERFASLSEFHKTCLATQTSLDKIASLIEVSANWNGPISLATFAASDDELNSLLLYILFLRECNAKIREQVSFHFAFPQSQRPRNLNIDFDKLQQMNCANPFGVLQQLVKQYLKGTTKWRTKLPYPQNHLRNLARKNCQSKFVFLTDVDIIPSRNMAEELDAFLEQAVCKGQCAYVIPTYELDDRVRFPPNKTELIRLANKGLARPFHHKVFIYNQFATNFTKWQSSLNEIPEVHISHPVTNFEFLYEPFYVAPDTVPPHDERFVGYGYTRNSQVYEMYVAGYEFLVLSPIFTCHWGLQVKRTRPPWREHQNNLNRKHFDGFKREIFAKYDKDPLHMMSLRKN</sequence>
<evidence type="ECO:0000256" key="3">
    <source>
        <dbReference type="ARBA" id="ARBA00004922"/>
    </source>
</evidence>